<protein>
    <submittedName>
        <fullName evidence="1">Uncharacterized protein</fullName>
    </submittedName>
</protein>
<reference evidence="1 2" key="1">
    <citation type="submission" date="2017-08" db="EMBL/GenBank/DDBJ databases">
        <title>Complete genome sequence of Mucilaginibacter sp. strain BJC16-A31.</title>
        <authorList>
            <consortium name="Henan University of Science and Technology"/>
            <person name="You X."/>
        </authorList>
    </citation>
    <scope>NUCLEOTIDE SEQUENCE [LARGE SCALE GENOMIC DNA]</scope>
    <source>
        <strain evidence="1 2">BJC16-A31</strain>
    </source>
</reference>
<dbReference type="AlphaFoldDB" id="A0A223NXI8"/>
<name>A0A223NXI8_9SPHI</name>
<sequence length="37" mass="4365">MLDGSITITVQFVKYLNLFTEVAENLYLIMFDSYENE</sequence>
<dbReference type="KEGG" id="muc:MuYL_2695"/>
<gene>
    <name evidence="1" type="ORF">MuYL_2695</name>
</gene>
<evidence type="ECO:0000313" key="2">
    <source>
        <dbReference type="Proteomes" id="UP000215002"/>
    </source>
</evidence>
<organism evidence="1 2">
    <name type="scientific">Mucilaginibacter xinganensis</name>
    <dbReference type="NCBI Taxonomy" id="1234841"/>
    <lineage>
        <taxon>Bacteria</taxon>
        <taxon>Pseudomonadati</taxon>
        <taxon>Bacteroidota</taxon>
        <taxon>Sphingobacteriia</taxon>
        <taxon>Sphingobacteriales</taxon>
        <taxon>Sphingobacteriaceae</taxon>
        <taxon>Mucilaginibacter</taxon>
    </lineage>
</organism>
<evidence type="ECO:0000313" key="1">
    <source>
        <dbReference type="EMBL" id="ASU34582.1"/>
    </source>
</evidence>
<dbReference type="Proteomes" id="UP000215002">
    <property type="component" value="Chromosome"/>
</dbReference>
<accession>A0A223NXI8</accession>
<proteinExistence type="predicted"/>
<keyword evidence="2" id="KW-1185">Reference proteome</keyword>
<dbReference type="EMBL" id="CP022743">
    <property type="protein sequence ID" value="ASU34582.1"/>
    <property type="molecule type" value="Genomic_DNA"/>
</dbReference>